<evidence type="ECO:0000313" key="1">
    <source>
        <dbReference type="EMBL" id="VBA45326.1"/>
    </source>
</evidence>
<protein>
    <submittedName>
        <fullName evidence="1">Uncharacterized protein</fullName>
    </submittedName>
</protein>
<dbReference type="Proteomes" id="UP000267289">
    <property type="component" value="Unassembled WGS sequence"/>
</dbReference>
<name>A0A498QJI8_9MYCO</name>
<proteinExistence type="predicted"/>
<dbReference type="RefSeq" id="WP_167470718.1">
    <property type="nucleotide sequence ID" value="NZ_UPHQ01000287.1"/>
</dbReference>
<keyword evidence="2" id="KW-1185">Reference proteome</keyword>
<dbReference type="EMBL" id="UPHQ01000287">
    <property type="protein sequence ID" value="VBA45326.1"/>
    <property type="molecule type" value="Genomic_DNA"/>
</dbReference>
<evidence type="ECO:0000313" key="2">
    <source>
        <dbReference type="Proteomes" id="UP000267289"/>
    </source>
</evidence>
<accession>A0A498QJI8</accession>
<dbReference type="AlphaFoldDB" id="A0A498QJI8"/>
<reference evidence="1 2" key="1">
    <citation type="submission" date="2018-09" db="EMBL/GenBank/DDBJ databases">
        <authorList>
            <person name="Tagini F."/>
        </authorList>
    </citation>
    <scope>NUCLEOTIDE SEQUENCE [LARGE SCALE GENOMIC DNA]</scope>
    <source>
        <strain evidence="1 2">MK13</strain>
    </source>
</reference>
<sequence length="45" mass="4821">MLGPDAMNAAVTPQPGIQRVRVLDGRVAEELGRVDGGQSLRVPHR</sequence>
<gene>
    <name evidence="1" type="ORF">LAUMK13_05432</name>
</gene>
<organism evidence="1 2">
    <name type="scientific">Mycobacterium innocens</name>
    <dbReference type="NCBI Taxonomy" id="2341083"/>
    <lineage>
        <taxon>Bacteria</taxon>
        <taxon>Bacillati</taxon>
        <taxon>Actinomycetota</taxon>
        <taxon>Actinomycetes</taxon>
        <taxon>Mycobacteriales</taxon>
        <taxon>Mycobacteriaceae</taxon>
        <taxon>Mycobacterium</taxon>
    </lineage>
</organism>